<dbReference type="PANTHER" id="PTHR38436:SF1">
    <property type="entry name" value="ESTER CYCLASE"/>
    <property type="match status" value="1"/>
</dbReference>
<sequence>MDVTSSSSEYSSSSAAASPTASSSSTSSSYSASSMVDGLVRCSASSEWRGWEDSLDAFEVAGLADTAGLEMDLHSLDQFLLQTADDFLEPFAGANSTPESPIFAADAGAFYDHDQDLSILDMGAIGTRIDSNQELLGRNMASQQSAANSTSQRNRKRKTTESHRLQGETATERLAVENLHLEKKLKRSERQHTPPHKEIAAMQSERESSTQAEKLFRRRYDILHGILEAWNTGGIEDLEEIADNVYDDDVTLIGPDYAEGLHGVEAVMSHWTSLLDAFPDGIMEEYTIQCDGGSSEKMTASWVFSGTQIYPIHGVQPRHKKVCINGKSYFSFKGDKIQQVVLSWNYHETLMKLLGVQPDKAHDIMPHHLALVNGGELTPAPLAGTMQL</sequence>
<gene>
    <name evidence="2" type="ORF">PHYBOEH_004881</name>
</gene>
<dbReference type="AlphaFoldDB" id="A0A8T1X5L7"/>
<dbReference type="InterPro" id="IPR009959">
    <property type="entry name" value="Cyclase_SnoaL-like"/>
</dbReference>
<comment type="caution">
    <text evidence="2">The sequence shown here is derived from an EMBL/GenBank/DDBJ whole genome shotgun (WGS) entry which is preliminary data.</text>
</comment>
<dbReference type="EMBL" id="JAGDFL010000026">
    <property type="protein sequence ID" value="KAG7400614.1"/>
    <property type="molecule type" value="Genomic_DNA"/>
</dbReference>
<evidence type="ECO:0000313" key="2">
    <source>
        <dbReference type="EMBL" id="KAG7400614.1"/>
    </source>
</evidence>
<name>A0A8T1X5L7_9STRA</name>
<reference evidence="2" key="1">
    <citation type="submission" date="2021-02" db="EMBL/GenBank/DDBJ databases">
        <authorList>
            <person name="Palmer J.M."/>
        </authorList>
    </citation>
    <scope>NUCLEOTIDE SEQUENCE</scope>
    <source>
        <strain evidence="2">SCRP23</strain>
    </source>
</reference>
<evidence type="ECO:0000313" key="3">
    <source>
        <dbReference type="Proteomes" id="UP000693981"/>
    </source>
</evidence>
<protein>
    <submittedName>
        <fullName evidence="2">Uncharacterized protein</fullName>
    </submittedName>
</protein>
<evidence type="ECO:0000256" key="1">
    <source>
        <dbReference type="SAM" id="MobiDB-lite"/>
    </source>
</evidence>
<feature type="region of interest" description="Disordered" evidence="1">
    <location>
        <begin position="139"/>
        <end position="210"/>
    </location>
</feature>
<feature type="region of interest" description="Disordered" evidence="1">
    <location>
        <begin position="1"/>
        <end position="30"/>
    </location>
</feature>
<dbReference type="Pfam" id="PF07366">
    <property type="entry name" value="SnoaL"/>
    <property type="match status" value="1"/>
</dbReference>
<dbReference type="Proteomes" id="UP000693981">
    <property type="component" value="Unassembled WGS sequence"/>
</dbReference>
<dbReference type="OrthoDB" id="158677at2759"/>
<feature type="compositionally biased region" description="Low complexity" evidence="1">
    <location>
        <begin position="141"/>
        <end position="152"/>
    </location>
</feature>
<accession>A0A8T1X5L7</accession>
<dbReference type="PANTHER" id="PTHR38436">
    <property type="entry name" value="POLYKETIDE CYCLASE SNOAL-LIKE DOMAIN"/>
    <property type="match status" value="1"/>
</dbReference>
<keyword evidence="3" id="KW-1185">Reference proteome</keyword>
<organism evidence="2 3">
    <name type="scientific">Phytophthora boehmeriae</name>
    <dbReference type="NCBI Taxonomy" id="109152"/>
    <lineage>
        <taxon>Eukaryota</taxon>
        <taxon>Sar</taxon>
        <taxon>Stramenopiles</taxon>
        <taxon>Oomycota</taxon>
        <taxon>Peronosporomycetes</taxon>
        <taxon>Peronosporales</taxon>
        <taxon>Peronosporaceae</taxon>
        <taxon>Phytophthora</taxon>
    </lineage>
</organism>
<dbReference type="GO" id="GO:0030638">
    <property type="term" value="P:polyketide metabolic process"/>
    <property type="evidence" value="ECO:0007669"/>
    <property type="project" value="InterPro"/>
</dbReference>
<proteinExistence type="predicted"/>
<feature type="compositionally biased region" description="Basic and acidic residues" evidence="1">
    <location>
        <begin position="159"/>
        <end position="210"/>
    </location>
</feature>